<dbReference type="HOGENOM" id="CLU_031564_0_0_1"/>
<feature type="region of interest" description="Disordered" evidence="5">
    <location>
        <begin position="54"/>
        <end position="144"/>
    </location>
</feature>
<feature type="region of interest" description="Disordered" evidence="5">
    <location>
        <begin position="185"/>
        <end position="227"/>
    </location>
</feature>
<dbReference type="InterPro" id="IPR000719">
    <property type="entry name" value="Prot_kinase_dom"/>
</dbReference>
<evidence type="ECO:0000313" key="7">
    <source>
        <dbReference type="EMBL" id="KIJ05659.1"/>
    </source>
</evidence>
<feature type="compositionally biased region" description="Basic and acidic residues" evidence="5">
    <location>
        <begin position="107"/>
        <end position="121"/>
    </location>
</feature>
<reference evidence="7 8" key="1">
    <citation type="submission" date="2014-06" db="EMBL/GenBank/DDBJ databases">
        <authorList>
            <consortium name="DOE Joint Genome Institute"/>
            <person name="Kuo A."/>
            <person name="Kohler A."/>
            <person name="Nagy L.G."/>
            <person name="Floudas D."/>
            <person name="Copeland A."/>
            <person name="Barry K.W."/>
            <person name="Cichocki N."/>
            <person name="Veneault-Fourrey C."/>
            <person name="LaButti K."/>
            <person name="Lindquist E.A."/>
            <person name="Lipzen A."/>
            <person name="Lundell T."/>
            <person name="Morin E."/>
            <person name="Murat C."/>
            <person name="Sun H."/>
            <person name="Tunlid A."/>
            <person name="Henrissat B."/>
            <person name="Grigoriev I.V."/>
            <person name="Hibbett D.S."/>
            <person name="Martin F."/>
            <person name="Nordberg H.P."/>
            <person name="Cantor M.N."/>
            <person name="Hua S.X."/>
        </authorList>
    </citation>
    <scope>NUCLEOTIDE SEQUENCE [LARGE SCALE GENOMIC DNA]</scope>
    <source>
        <strain evidence="7 8">ATCC 200175</strain>
    </source>
</reference>
<dbReference type="GO" id="GO:0005524">
    <property type="term" value="F:ATP binding"/>
    <property type="evidence" value="ECO:0007669"/>
    <property type="project" value="UniProtKB-KW"/>
</dbReference>
<evidence type="ECO:0000256" key="2">
    <source>
        <dbReference type="ARBA" id="ARBA00022741"/>
    </source>
</evidence>
<evidence type="ECO:0000256" key="4">
    <source>
        <dbReference type="ARBA" id="ARBA00022840"/>
    </source>
</evidence>
<organism evidence="7 8">
    <name type="scientific">Paxillus involutus ATCC 200175</name>
    <dbReference type="NCBI Taxonomy" id="664439"/>
    <lineage>
        <taxon>Eukaryota</taxon>
        <taxon>Fungi</taxon>
        <taxon>Dikarya</taxon>
        <taxon>Basidiomycota</taxon>
        <taxon>Agaricomycotina</taxon>
        <taxon>Agaricomycetes</taxon>
        <taxon>Agaricomycetidae</taxon>
        <taxon>Boletales</taxon>
        <taxon>Paxilineae</taxon>
        <taxon>Paxillaceae</taxon>
        <taxon>Paxillus</taxon>
    </lineage>
</organism>
<keyword evidence="3" id="KW-0418">Kinase</keyword>
<dbReference type="Pfam" id="PF07714">
    <property type="entry name" value="PK_Tyr_Ser-Thr"/>
    <property type="match status" value="2"/>
</dbReference>
<feature type="compositionally biased region" description="Polar residues" evidence="5">
    <location>
        <begin position="83"/>
        <end position="100"/>
    </location>
</feature>
<dbReference type="EMBL" id="KN820812">
    <property type="protein sequence ID" value="KIJ05659.1"/>
    <property type="molecule type" value="Genomic_DNA"/>
</dbReference>
<proteinExistence type="predicted"/>
<dbReference type="InterPro" id="IPR011009">
    <property type="entry name" value="Kinase-like_dom_sf"/>
</dbReference>
<evidence type="ECO:0000256" key="1">
    <source>
        <dbReference type="ARBA" id="ARBA00022679"/>
    </source>
</evidence>
<evidence type="ECO:0000259" key="6">
    <source>
        <dbReference type="PROSITE" id="PS50011"/>
    </source>
</evidence>
<keyword evidence="2" id="KW-0547">Nucleotide-binding</keyword>
<feature type="compositionally biased region" description="Polar residues" evidence="5">
    <location>
        <begin position="149"/>
        <end position="165"/>
    </location>
</feature>
<dbReference type="InterPro" id="IPR051681">
    <property type="entry name" value="Ser/Thr_Kinases-Pseudokinases"/>
</dbReference>
<accession>A0A0C9SM70</accession>
<dbReference type="SUPFAM" id="SSF56112">
    <property type="entry name" value="Protein kinase-like (PK-like)"/>
    <property type="match status" value="1"/>
</dbReference>
<keyword evidence="4" id="KW-0067">ATP-binding</keyword>
<evidence type="ECO:0000256" key="5">
    <source>
        <dbReference type="SAM" id="MobiDB-lite"/>
    </source>
</evidence>
<dbReference type="Gene3D" id="1.10.510.10">
    <property type="entry name" value="Transferase(Phosphotransferase) domain 1"/>
    <property type="match status" value="1"/>
</dbReference>
<feature type="compositionally biased region" description="Polar residues" evidence="5">
    <location>
        <begin position="212"/>
        <end position="224"/>
    </location>
</feature>
<name>A0A0C9SM70_PAXIN</name>
<reference evidence="8" key="2">
    <citation type="submission" date="2015-01" db="EMBL/GenBank/DDBJ databases">
        <title>Evolutionary Origins and Diversification of the Mycorrhizal Mutualists.</title>
        <authorList>
            <consortium name="DOE Joint Genome Institute"/>
            <consortium name="Mycorrhizal Genomics Consortium"/>
            <person name="Kohler A."/>
            <person name="Kuo A."/>
            <person name="Nagy L.G."/>
            <person name="Floudas D."/>
            <person name="Copeland A."/>
            <person name="Barry K.W."/>
            <person name="Cichocki N."/>
            <person name="Veneault-Fourrey C."/>
            <person name="LaButti K."/>
            <person name="Lindquist E.A."/>
            <person name="Lipzen A."/>
            <person name="Lundell T."/>
            <person name="Morin E."/>
            <person name="Murat C."/>
            <person name="Riley R."/>
            <person name="Ohm R."/>
            <person name="Sun H."/>
            <person name="Tunlid A."/>
            <person name="Henrissat B."/>
            <person name="Grigoriev I.V."/>
            <person name="Hibbett D.S."/>
            <person name="Martin F."/>
        </authorList>
    </citation>
    <scope>NUCLEOTIDE SEQUENCE [LARGE SCALE GENOMIC DNA]</scope>
    <source>
        <strain evidence="8">ATCC 200175</strain>
    </source>
</reference>
<dbReference type="Proteomes" id="UP000053647">
    <property type="component" value="Unassembled WGS sequence"/>
</dbReference>
<gene>
    <name evidence="7" type="ORF">PAXINDRAFT_103686</name>
</gene>
<dbReference type="AlphaFoldDB" id="A0A0C9SM70"/>
<protein>
    <recommendedName>
        <fullName evidence="6">Protein kinase domain-containing protein</fullName>
    </recommendedName>
</protein>
<dbReference type="GO" id="GO:0004674">
    <property type="term" value="F:protein serine/threonine kinase activity"/>
    <property type="evidence" value="ECO:0007669"/>
    <property type="project" value="TreeGrafter"/>
</dbReference>
<feature type="domain" description="Protein kinase" evidence="6">
    <location>
        <begin position="241"/>
        <end position="533"/>
    </location>
</feature>
<dbReference type="PANTHER" id="PTHR44329:SF288">
    <property type="entry name" value="MITOGEN-ACTIVATED PROTEIN KINASE KINASE KINASE 20"/>
    <property type="match status" value="1"/>
</dbReference>
<evidence type="ECO:0000256" key="3">
    <source>
        <dbReference type="ARBA" id="ARBA00022777"/>
    </source>
</evidence>
<feature type="region of interest" description="Disordered" evidence="5">
    <location>
        <begin position="149"/>
        <end position="168"/>
    </location>
</feature>
<dbReference type="InterPro" id="IPR001245">
    <property type="entry name" value="Ser-Thr/Tyr_kinase_cat_dom"/>
</dbReference>
<dbReference type="PANTHER" id="PTHR44329">
    <property type="entry name" value="SERINE/THREONINE-PROTEIN KINASE TNNI3K-RELATED"/>
    <property type="match status" value="1"/>
</dbReference>
<dbReference type="OrthoDB" id="4062651at2759"/>
<evidence type="ECO:0000313" key="8">
    <source>
        <dbReference type="Proteomes" id="UP000053647"/>
    </source>
</evidence>
<sequence length="569" mass="63285">MDFDGHACITAIPGHPREDVSKQTLHELIARDYPWQAERGGSYFGSPVQRRERVATPVVTGSTRMVPGDPRSGAARPDAARSEAQSNPGTSPYVESSAAATPSRKRTFTEFWRKTTKDSEAKQSPAGERSDSGADGIVHQAPSQIYSPSYYTTYDRTPRNSQLTTPVAGPAPRIQARAMLPAPRDPVLSSLPCKESDSTTSHLRSMFPASSGARSSHSELQPQVTEDLGGRYRDLTTLIHRKKDYPSRSGSSGDIWECNLITGKRPQRVAVKALRVQRTDPPQDLATQEKKLRRELKVWARLQHDNVVELLGVVSGFGVLPSMVCPWFSNGSLFSYLSNHEGMGLSVRQGILSDIASGLRYREFGPLRSLFQKLIIEHPVHSQDVVHGNLHIHNVLIDENGRARLTDFGLSVIIQDFPGTSYLKLSICDALRYADPELVRQVHADDRVVYPTKPSDIYSFGGVTLYVLSGKQPYEGMREILVCTTILRGDRPLLPVYDQRVTPQYKSLIQRCWNSESMRPSAEEIMTSLREMLVEQRSSRQRDVLAWQANSAAYAAPHAGVYSPSYTTH</sequence>
<keyword evidence="1" id="KW-0808">Transferase</keyword>
<keyword evidence="8" id="KW-1185">Reference proteome</keyword>
<dbReference type="PROSITE" id="PS50011">
    <property type="entry name" value="PROTEIN_KINASE_DOM"/>
    <property type="match status" value="1"/>
</dbReference>